<dbReference type="Pfam" id="PF09335">
    <property type="entry name" value="VTT_dom"/>
    <property type="match status" value="1"/>
</dbReference>
<reference evidence="8" key="1">
    <citation type="submission" date="2020-07" db="EMBL/GenBank/DDBJ databases">
        <title>Koleobacter methoxysyntrophicus gen. nov., sp. nov., a novel anaerobic bacterium isolated from deep subsurface oil field and proposal of Koleobacterales ord. nov. in the phylum Firmicutes.</title>
        <authorList>
            <person name="Sakamoto S."/>
            <person name="Tamaki H."/>
        </authorList>
    </citation>
    <scope>NUCLEOTIDE SEQUENCE</scope>
    <source>
        <strain evidence="8">NRmbB1</strain>
    </source>
</reference>
<feature type="transmembrane region" description="Helical" evidence="6">
    <location>
        <begin position="215"/>
        <end position="235"/>
    </location>
</feature>
<dbReference type="Proteomes" id="UP000662904">
    <property type="component" value="Chromosome"/>
</dbReference>
<dbReference type="InterPro" id="IPR032816">
    <property type="entry name" value="VTT_dom"/>
</dbReference>
<proteinExistence type="inferred from homology"/>
<feature type="domain" description="VTT" evidence="7">
    <location>
        <begin position="84"/>
        <end position="201"/>
    </location>
</feature>
<evidence type="ECO:0000313" key="9">
    <source>
        <dbReference type="Proteomes" id="UP000662904"/>
    </source>
</evidence>
<evidence type="ECO:0000313" key="8">
    <source>
        <dbReference type="EMBL" id="QSQ09118.1"/>
    </source>
</evidence>
<keyword evidence="2 6" id="KW-1003">Cell membrane</keyword>
<evidence type="ECO:0000259" key="7">
    <source>
        <dbReference type="Pfam" id="PF09335"/>
    </source>
</evidence>
<feature type="transmembrane region" description="Helical" evidence="6">
    <location>
        <begin position="179"/>
        <end position="200"/>
    </location>
</feature>
<feature type="transmembrane region" description="Helical" evidence="6">
    <location>
        <begin position="96"/>
        <end position="121"/>
    </location>
</feature>
<dbReference type="AlphaFoldDB" id="A0A8A0RNF4"/>
<evidence type="ECO:0000256" key="1">
    <source>
        <dbReference type="ARBA" id="ARBA00004651"/>
    </source>
</evidence>
<comment type="subcellular location">
    <subcellularLocation>
        <location evidence="1 6">Cell membrane</location>
        <topology evidence="1 6">Multi-pass membrane protein</topology>
    </subcellularLocation>
</comment>
<dbReference type="GO" id="GO:0005886">
    <property type="term" value="C:plasma membrane"/>
    <property type="evidence" value="ECO:0007669"/>
    <property type="project" value="UniProtKB-SubCell"/>
</dbReference>
<feature type="transmembrane region" description="Helical" evidence="6">
    <location>
        <begin position="64"/>
        <end position="84"/>
    </location>
</feature>
<keyword evidence="4 6" id="KW-1133">Transmembrane helix</keyword>
<evidence type="ECO:0000256" key="5">
    <source>
        <dbReference type="ARBA" id="ARBA00023136"/>
    </source>
</evidence>
<organism evidence="8 9">
    <name type="scientific">Koleobacter methoxysyntrophicus</name>
    <dbReference type="NCBI Taxonomy" id="2751313"/>
    <lineage>
        <taxon>Bacteria</taxon>
        <taxon>Bacillati</taxon>
        <taxon>Bacillota</taxon>
        <taxon>Clostridia</taxon>
        <taxon>Koleobacterales</taxon>
        <taxon>Koleobacteraceae</taxon>
        <taxon>Koleobacter</taxon>
    </lineage>
</organism>
<sequence>MSIKKEVILNKDNSNVSAKKKNKTKMLVIIGVLAAAIIALRYFGVTDYLSMENINKLNQWIKGLGIIGPIVYIAIFIISTVFFLPGLPITLVGGFVFGPIFGTIYVSIGSTIGASLAFLVARYAARSMVEEWVAGNPQFKKIDEGVEKHGWRMLMITRLVPIFPFNLQNYAYGLTKIKFGTYVLVSWLCMLPGTVAYVFAGGSIIGGQGDLKKTFVYLGIAAIFFVIMSLIPGWIKKRHDI</sequence>
<evidence type="ECO:0000256" key="6">
    <source>
        <dbReference type="RuleBase" id="RU366058"/>
    </source>
</evidence>
<keyword evidence="5 6" id="KW-0472">Membrane</keyword>
<dbReference type="InterPro" id="IPR015414">
    <property type="entry name" value="TMEM64"/>
</dbReference>
<gene>
    <name evidence="8" type="primary">ydjZ_2</name>
    <name evidence="8" type="ORF">H0A61_01477</name>
</gene>
<feature type="transmembrane region" description="Helical" evidence="6">
    <location>
        <begin position="26"/>
        <end position="44"/>
    </location>
</feature>
<accession>A0A8A0RNF4</accession>
<evidence type="ECO:0000256" key="2">
    <source>
        <dbReference type="ARBA" id="ARBA00022475"/>
    </source>
</evidence>
<dbReference type="PANTHER" id="PTHR12677">
    <property type="entry name" value="GOLGI APPARATUS MEMBRANE PROTEIN TVP38-RELATED"/>
    <property type="match status" value="1"/>
</dbReference>
<dbReference type="KEGG" id="kme:H0A61_01477"/>
<name>A0A8A0RNF4_9FIRM</name>
<evidence type="ECO:0000256" key="3">
    <source>
        <dbReference type="ARBA" id="ARBA00022692"/>
    </source>
</evidence>
<evidence type="ECO:0000256" key="4">
    <source>
        <dbReference type="ARBA" id="ARBA00022989"/>
    </source>
</evidence>
<keyword evidence="9" id="KW-1185">Reference proteome</keyword>
<protein>
    <recommendedName>
        <fullName evidence="6">TVP38/TMEM64 family membrane protein</fullName>
    </recommendedName>
</protein>
<dbReference type="EMBL" id="CP059066">
    <property type="protein sequence ID" value="QSQ09118.1"/>
    <property type="molecule type" value="Genomic_DNA"/>
</dbReference>
<dbReference type="PANTHER" id="PTHR12677:SF59">
    <property type="entry name" value="GOLGI APPARATUS MEMBRANE PROTEIN TVP38-RELATED"/>
    <property type="match status" value="1"/>
</dbReference>
<keyword evidence="3 6" id="KW-0812">Transmembrane</keyword>
<dbReference type="RefSeq" id="WP_206709307.1">
    <property type="nucleotide sequence ID" value="NZ_CP059066.1"/>
</dbReference>
<comment type="similarity">
    <text evidence="6">Belongs to the TVP38/TMEM64 family.</text>
</comment>